<name>A0A8S5MBM3_9CAUD</name>
<sequence>MNRVRNNSGDVTEMVEIEHFDRIAPVQPGKETEMEKKFGIFNTVEELNRAAAAQKAEGDMEALIGLATENGLEKEDAEDYMDSDDAEDTLCNETMAAIGKLKLEAEDLKLESQMKDWKDFVVQMLMEYPTQHMEEDGAALANAVFNPDKKLLDVLAAGLKLASKNRVTVDRRITKAAGLPESAGQIGMCGRDDLKKIILDYYMGEKK</sequence>
<dbReference type="EMBL" id="BK014871">
    <property type="protein sequence ID" value="DAD79753.1"/>
    <property type="molecule type" value="Genomic_DNA"/>
</dbReference>
<organism evidence="1">
    <name type="scientific">Siphoviridae sp. ctHjy10</name>
    <dbReference type="NCBI Taxonomy" id="2826234"/>
    <lineage>
        <taxon>Viruses</taxon>
        <taxon>Duplodnaviria</taxon>
        <taxon>Heunggongvirae</taxon>
        <taxon>Uroviricota</taxon>
        <taxon>Caudoviricetes</taxon>
    </lineage>
</organism>
<accession>A0A8S5MBM3</accession>
<evidence type="ECO:0000313" key="1">
    <source>
        <dbReference type="EMBL" id="DAD79753.1"/>
    </source>
</evidence>
<proteinExistence type="predicted"/>
<protein>
    <submittedName>
        <fullName evidence="1">Uncharacterized protein</fullName>
    </submittedName>
</protein>
<reference evidence="1" key="1">
    <citation type="journal article" date="2021" name="Proc. Natl. Acad. Sci. U.S.A.">
        <title>A Catalog of Tens of Thousands of Viruses from Human Metagenomes Reveals Hidden Associations with Chronic Diseases.</title>
        <authorList>
            <person name="Tisza M.J."/>
            <person name="Buck C.B."/>
        </authorList>
    </citation>
    <scope>NUCLEOTIDE SEQUENCE</scope>
    <source>
        <strain evidence="1">CtHjy10</strain>
    </source>
</reference>